<dbReference type="InterPro" id="IPR037518">
    <property type="entry name" value="MPN"/>
</dbReference>
<name>A0ABR9R032_9FIRM</name>
<dbReference type="Pfam" id="PF04002">
    <property type="entry name" value="RadC"/>
    <property type="match status" value="1"/>
</dbReference>
<keyword evidence="9" id="KW-1185">Reference proteome</keyword>
<dbReference type="PANTHER" id="PTHR30471:SF3">
    <property type="entry name" value="UPF0758 PROTEIN YEES-RELATED"/>
    <property type="match status" value="1"/>
</dbReference>
<evidence type="ECO:0000256" key="3">
    <source>
        <dbReference type="ARBA" id="ARBA00022723"/>
    </source>
</evidence>
<dbReference type="PROSITE" id="PS01302">
    <property type="entry name" value="UPF0758"/>
    <property type="match status" value="1"/>
</dbReference>
<dbReference type="PROSITE" id="PS50249">
    <property type="entry name" value="MPN"/>
    <property type="match status" value="1"/>
</dbReference>
<evidence type="ECO:0000256" key="1">
    <source>
        <dbReference type="ARBA" id="ARBA00010243"/>
    </source>
</evidence>
<keyword evidence="2" id="KW-0645">Protease</keyword>
<feature type="domain" description="MPN" evidence="7">
    <location>
        <begin position="3"/>
        <end position="125"/>
    </location>
</feature>
<protein>
    <submittedName>
        <fullName evidence="8">JAB domain-containing protein</fullName>
    </submittedName>
</protein>
<evidence type="ECO:0000256" key="5">
    <source>
        <dbReference type="ARBA" id="ARBA00022833"/>
    </source>
</evidence>
<evidence type="ECO:0000256" key="2">
    <source>
        <dbReference type="ARBA" id="ARBA00022670"/>
    </source>
</evidence>
<dbReference type="SUPFAM" id="SSF102712">
    <property type="entry name" value="JAB1/MPN domain"/>
    <property type="match status" value="1"/>
</dbReference>
<evidence type="ECO:0000256" key="4">
    <source>
        <dbReference type="ARBA" id="ARBA00022801"/>
    </source>
</evidence>
<dbReference type="Proteomes" id="UP001516588">
    <property type="component" value="Unassembled WGS sequence"/>
</dbReference>
<proteinExistence type="inferred from homology"/>
<gene>
    <name evidence="8" type="ORF">INF20_07805</name>
</gene>
<dbReference type="Gene3D" id="3.40.140.10">
    <property type="entry name" value="Cytidine Deaminase, domain 2"/>
    <property type="match status" value="1"/>
</dbReference>
<organism evidence="8 9">
    <name type="scientific">Gallibacter intestinalis</name>
    <dbReference type="NCBI Taxonomy" id="2779356"/>
    <lineage>
        <taxon>Bacteria</taxon>
        <taxon>Bacillati</taxon>
        <taxon>Bacillota</taxon>
        <taxon>Clostridia</taxon>
        <taxon>Eubacteriales</taxon>
        <taxon>Eubacteriaceae</taxon>
        <taxon>Gallibacter</taxon>
    </lineage>
</organism>
<keyword evidence="4" id="KW-0378">Hydrolase</keyword>
<keyword evidence="3" id="KW-0479">Metal-binding</keyword>
<dbReference type="PANTHER" id="PTHR30471">
    <property type="entry name" value="DNA REPAIR PROTEIN RADC"/>
    <property type="match status" value="1"/>
</dbReference>
<evidence type="ECO:0000259" key="7">
    <source>
        <dbReference type="PROSITE" id="PS50249"/>
    </source>
</evidence>
<sequence length="125" mass="14062">MINIRKPSDVCAVWNQEIGSSEEQFIVVLMNEENNMEKKISVTQGIKEYVLIEIDKIIECCCILGATSIAISHNHPSGNLLPSDDDIDLTNIIIKKCKEADINFFDHVIVTSEGNYLSMRNIGMF</sequence>
<dbReference type="InterPro" id="IPR020891">
    <property type="entry name" value="UPF0758_CS"/>
</dbReference>
<dbReference type="InterPro" id="IPR025657">
    <property type="entry name" value="RadC_JAB"/>
</dbReference>
<evidence type="ECO:0000313" key="9">
    <source>
        <dbReference type="Proteomes" id="UP001516588"/>
    </source>
</evidence>
<comment type="caution">
    <text evidence="8">The sequence shown here is derived from an EMBL/GenBank/DDBJ whole genome shotgun (WGS) entry which is preliminary data.</text>
</comment>
<keyword evidence="6" id="KW-0482">Metalloprotease</keyword>
<keyword evidence="5" id="KW-0862">Zinc</keyword>
<dbReference type="EMBL" id="JADCKA010000020">
    <property type="protein sequence ID" value="MBE5036175.1"/>
    <property type="molecule type" value="Genomic_DNA"/>
</dbReference>
<dbReference type="InterPro" id="IPR001405">
    <property type="entry name" value="UPF0758"/>
</dbReference>
<accession>A0ABR9R032</accession>
<comment type="similarity">
    <text evidence="1">Belongs to the UPF0758 family.</text>
</comment>
<evidence type="ECO:0000313" key="8">
    <source>
        <dbReference type="EMBL" id="MBE5036175.1"/>
    </source>
</evidence>
<evidence type="ECO:0000256" key="6">
    <source>
        <dbReference type="ARBA" id="ARBA00023049"/>
    </source>
</evidence>
<dbReference type="RefSeq" id="WP_226385821.1">
    <property type="nucleotide sequence ID" value="NZ_JADCKA010000020.1"/>
</dbReference>
<reference evidence="8 9" key="1">
    <citation type="submission" date="2020-10" db="EMBL/GenBank/DDBJ databases">
        <title>ChiBAC.</title>
        <authorList>
            <person name="Zenner C."/>
            <person name="Hitch T.C.A."/>
            <person name="Clavel T."/>
        </authorList>
    </citation>
    <scope>NUCLEOTIDE SEQUENCE [LARGE SCALE GENOMIC DNA]</scope>
    <source>
        <strain evidence="8 9">DSM 108706</strain>
    </source>
</reference>